<dbReference type="InterPro" id="IPR024937">
    <property type="entry name" value="Domain_X"/>
</dbReference>
<evidence type="ECO:0000256" key="1">
    <source>
        <dbReference type="SAM" id="MobiDB-lite"/>
    </source>
</evidence>
<gene>
    <name evidence="3" type="ORF">KFL_002940040</name>
</gene>
<reference evidence="3 4" key="1">
    <citation type="journal article" date="2014" name="Nat. Commun.">
        <title>Klebsormidium flaccidum genome reveals primary factors for plant terrestrial adaptation.</title>
        <authorList>
            <person name="Hori K."/>
            <person name="Maruyama F."/>
            <person name="Fujisawa T."/>
            <person name="Togashi T."/>
            <person name="Yamamoto N."/>
            <person name="Seo M."/>
            <person name="Sato S."/>
            <person name="Yamada T."/>
            <person name="Mori H."/>
            <person name="Tajima N."/>
            <person name="Moriyama T."/>
            <person name="Ikeuchi M."/>
            <person name="Watanabe M."/>
            <person name="Wada H."/>
            <person name="Kobayashi K."/>
            <person name="Saito M."/>
            <person name="Masuda T."/>
            <person name="Sasaki-Sekimoto Y."/>
            <person name="Mashiguchi K."/>
            <person name="Awai K."/>
            <person name="Shimojima M."/>
            <person name="Masuda S."/>
            <person name="Iwai M."/>
            <person name="Nobusawa T."/>
            <person name="Narise T."/>
            <person name="Kondo S."/>
            <person name="Saito H."/>
            <person name="Sato R."/>
            <person name="Murakawa M."/>
            <person name="Ihara Y."/>
            <person name="Oshima-Yamada Y."/>
            <person name="Ohtaka K."/>
            <person name="Satoh M."/>
            <person name="Sonobe K."/>
            <person name="Ishii M."/>
            <person name="Ohtani R."/>
            <person name="Kanamori-Sato M."/>
            <person name="Honoki R."/>
            <person name="Miyazaki D."/>
            <person name="Mochizuki H."/>
            <person name="Umetsu J."/>
            <person name="Higashi K."/>
            <person name="Shibata D."/>
            <person name="Kamiya Y."/>
            <person name="Sato N."/>
            <person name="Nakamura Y."/>
            <person name="Tabata S."/>
            <person name="Ida S."/>
            <person name="Kurokawa K."/>
            <person name="Ohta H."/>
        </authorList>
    </citation>
    <scope>NUCLEOTIDE SEQUENCE [LARGE SCALE GENOMIC DNA]</scope>
    <source>
        <strain evidence="3 4">NIES-2285</strain>
    </source>
</reference>
<feature type="region of interest" description="Disordered" evidence="1">
    <location>
        <begin position="1347"/>
        <end position="1371"/>
    </location>
</feature>
<dbReference type="GO" id="GO:0005737">
    <property type="term" value="C:cytoplasm"/>
    <property type="evidence" value="ECO:0007669"/>
    <property type="project" value="UniProtKB-ARBA"/>
</dbReference>
<dbReference type="Proteomes" id="UP000054558">
    <property type="component" value="Unassembled WGS sequence"/>
</dbReference>
<dbReference type="GO" id="GO:0006397">
    <property type="term" value="P:mRNA processing"/>
    <property type="evidence" value="ECO:0007669"/>
    <property type="project" value="InterPro"/>
</dbReference>
<feature type="region of interest" description="Disordered" evidence="1">
    <location>
        <begin position="835"/>
        <end position="1042"/>
    </location>
</feature>
<protein>
    <recommendedName>
        <fullName evidence="2">Domain X domain-containing protein</fullName>
    </recommendedName>
</protein>
<name>A0A1Y1IEH8_KLENI</name>
<keyword evidence="4" id="KW-1185">Reference proteome</keyword>
<proteinExistence type="predicted"/>
<feature type="compositionally biased region" description="Basic and acidic residues" evidence="1">
    <location>
        <begin position="450"/>
        <end position="460"/>
    </location>
</feature>
<feature type="compositionally biased region" description="Basic and acidic residues" evidence="1">
    <location>
        <begin position="1361"/>
        <end position="1371"/>
    </location>
</feature>
<feature type="region of interest" description="Disordered" evidence="1">
    <location>
        <begin position="573"/>
        <end position="627"/>
    </location>
</feature>
<evidence type="ECO:0000313" key="3">
    <source>
        <dbReference type="EMBL" id="GAQ86518.1"/>
    </source>
</evidence>
<feature type="compositionally biased region" description="Basic and acidic residues" evidence="1">
    <location>
        <begin position="600"/>
        <end position="611"/>
    </location>
</feature>
<feature type="compositionally biased region" description="Basic and acidic residues" evidence="1">
    <location>
        <begin position="987"/>
        <end position="998"/>
    </location>
</feature>
<feature type="region of interest" description="Disordered" evidence="1">
    <location>
        <begin position="651"/>
        <end position="800"/>
    </location>
</feature>
<evidence type="ECO:0000313" key="4">
    <source>
        <dbReference type="Proteomes" id="UP000054558"/>
    </source>
</evidence>
<dbReference type="EMBL" id="DF237243">
    <property type="protein sequence ID" value="GAQ86518.1"/>
    <property type="molecule type" value="Genomic_DNA"/>
</dbReference>
<dbReference type="Pfam" id="PF01348">
    <property type="entry name" value="Intron_maturas2"/>
    <property type="match status" value="1"/>
</dbReference>
<feature type="compositionally biased region" description="Basic and acidic residues" evidence="1">
    <location>
        <begin position="720"/>
        <end position="743"/>
    </location>
</feature>
<feature type="domain" description="Domain X" evidence="2">
    <location>
        <begin position="1201"/>
        <end position="1280"/>
    </location>
</feature>
<feature type="compositionally biased region" description="Basic and acidic residues" evidence="1">
    <location>
        <begin position="901"/>
        <end position="943"/>
    </location>
</feature>
<accession>A0A1Y1IEH8</accession>
<organism evidence="3 4">
    <name type="scientific">Klebsormidium nitens</name>
    <name type="common">Green alga</name>
    <name type="synonym">Ulothrix nitens</name>
    <dbReference type="NCBI Taxonomy" id="105231"/>
    <lineage>
        <taxon>Eukaryota</taxon>
        <taxon>Viridiplantae</taxon>
        <taxon>Streptophyta</taxon>
        <taxon>Klebsormidiophyceae</taxon>
        <taxon>Klebsormidiales</taxon>
        <taxon>Klebsormidiaceae</taxon>
        <taxon>Klebsormidium</taxon>
    </lineage>
</organism>
<feature type="compositionally biased region" description="Polar residues" evidence="1">
    <location>
        <begin position="318"/>
        <end position="330"/>
    </location>
</feature>
<feature type="compositionally biased region" description="Basic and acidic residues" evidence="1">
    <location>
        <begin position="302"/>
        <end position="317"/>
    </location>
</feature>
<evidence type="ECO:0000259" key="2">
    <source>
        <dbReference type="Pfam" id="PF01348"/>
    </source>
</evidence>
<feature type="compositionally biased region" description="Basic and acidic residues" evidence="1">
    <location>
        <begin position="363"/>
        <end position="374"/>
    </location>
</feature>
<feature type="region of interest" description="Disordered" evidence="1">
    <location>
        <begin position="172"/>
        <end position="463"/>
    </location>
</feature>
<dbReference type="OMA" id="HAKGFAR"/>
<sequence length="1371" mass="146574">MATSCPRLQVPPTKSTRCATASPCAHNWKVPGQPHRSLSACSGRALISGRSPFCIARNSAAQSWAKLGLVQRRWRCRSIGRRTVKVCSGITVGATEEPVPRRSNLSSTSLIGSPEDPAALPGLEVLEDIFEPRRKGKPLAAELSAVAELESPPELHILEELLSEGGGVTGAAQGVAGLRGRGQSPEVTKVGSGDNVRDKDVGRIQAGGFGVNRQKWRRPPLKNEVASSNGEGTSGEQGGDSRSTLEAALRNASKSKEARLVLGGGGVPKKAFDPPSKKLTYAGRFGEDGRNEQIPNVGEGSEEARASRSPAKGESRQSRVVGQSVASTGIAQPAEKSVLRSRSADTQASRVPGAWAQWLNSVSERKGEEERSGVWDKLQSQTGNSEGVGDQQVLEGRETGEDSAVTGGVRPVVERYSGGAAGSGQEFNLSRGGDPEWDTGRGAKGVLGERGGKSFSRSDSEDVLGLGGQLAGVWSSNEDRGVSQAASAKSAAASVQTLGRNGVRFIAEGSQLTEEPALRRRGLAYEKLSPSELFGEEPFEAVTAKTGLRETGLGKGGQGERWGVEGLEKDFAEEDGALVKENDGGSGEGVELVQGWSRNAEGKGDDGELSRRGSSRNGAAGIPRNLEGAEIGHGRAWAVDTVLNPVGQSADGVESLRKSRLESGLGGGQPATRIWSASDRSGSASGLGSGFEGRPIALRRGRADAPERQGPFTETGTSREVSERVGDGREQREAERAAAKDRAWAAWQEFSSGRGGSPQEMSEFLAKWTAENAATGSGEEEEPVNEPRSAGGDMGRRRSAVSGWEGYVSDANGGAPEGSYSAFAERAAPRKVFVRGAAKGTPGGARREAISLSKGYGSDADGERREGSYSGFAKTAAPEKVFTRGAAPGTPGGLRSKSSGRGREVRPVAESLRSVEEADRPGLERPKEVRAEEGEFGGREDSSRGGGSDRALSHPRNGGVRTLKDIAPQGPTNGRQISGDPPIASEPSRETWVRRADASEGPGAEADVSTAFGADGEGADVSENRNGVPAAGAGEVSAESEEALEWGMNEGADPDWVGDDQLGADTWQEWEVEDDDDIVQPTETDWQKVFVAAAARRLQRAGREPETEPEPVELPAEVAAGGSPRVQFEELCEEEQKALLLRESLDLSVRNRVQKLKDSRPRKKPRDERTMEERGFAVFLEVLPELERQKLLCQKIKSGQLVWAPCCVYYVIHHSHTEILRFFNARTRALARQWKLGYSATKALNYYMRSSCALTLAIKNQLKSRAAAYRKWGRELTDPVTRAKFEMKTPIPLGGWDTIDWDRPVGVRAVGGGYYTPEEMRVRTRMVPQPITWKIPTVNDPTLGGKWDLGIETPQKVRQRTKPDGGRRGRR</sequence>